<evidence type="ECO:0000313" key="7">
    <source>
        <dbReference type="RefSeq" id="XP_055870122.1"/>
    </source>
</evidence>
<dbReference type="CDD" id="cd00070">
    <property type="entry name" value="GLECT"/>
    <property type="match status" value="1"/>
</dbReference>
<dbReference type="AlphaFoldDB" id="A0A9W2Z5C0"/>
<evidence type="ECO:0000313" key="5">
    <source>
        <dbReference type="RefSeq" id="XP_055870120.1"/>
    </source>
</evidence>
<dbReference type="Proteomes" id="UP001165740">
    <property type="component" value="Chromosome 16"/>
</dbReference>
<evidence type="ECO:0000256" key="1">
    <source>
        <dbReference type="ARBA" id="ARBA00022734"/>
    </source>
</evidence>
<dbReference type="Pfam" id="PF00337">
    <property type="entry name" value="Gal-bind_lectin"/>
    <property type="match status" value="1"/>
</dbReference>
<protein>
    <recommendedName>
        <fullName evidence="2">Galectin</fullName>
    </recommendedName>
</protein>
<dbReference type="GO" id="GO:0030246">
    <property type="term" value="F:carbohydrate binding"/>
    <property type="evidence" value="ECO:0007669"/>
    <property type="project" value="UniProtKB-UniRule"/>
</dbReference>
<accession>A0A9W2Z5C0</accession>
<keyword evidence="4" id="KW-1185">Reference proteome</keyword>
<evidence type="ECO:0000256" key="2">
    <source>
        <dbReference type="RuleBase" id="RU102079"/>
    </source>
</evidence>
<evidence type="ECO:0000313" key="4">
    <source>
        <dbReference type="Proteomes" id="UP001165740"/>
    </source>
</evidence>
<dbReference type="PANTHER" id="PTHR11346:SF147">
    <property type="entry name" value="GALECTIN"/>
    <property type="match status" value="1"/>
</dbReference>
<dbReference type="RefSeq" id="XP_055870122.1">
    <property type="nucleotide sequence ID" value="XM_056014147.1"/>
</dbReference>
<evidence type="ECO:0000313" key="6">
    <source>
        <dbReference type="RefSeq" id="XP_055870121.1"/>
    </source>
</evidence>
<dbReference type="SMART" id="SM00276">
    <property type="entry name" value="GLECT"/>
    <property type="match status" value="1"/>
</dbReference>
<evidence type="ECO:0000259" key="3">
    <source>
        <dbReference type="PROSITE" id="PS51304"/>
    </source>
</evidence>
<sequence length="217" mass="25235">MGNSESSLPPVLRITLVPVNQTQSLYRSNIHEQISGPISCFIPSEIKQGDKIKIHIATTKTFESFSVNLGPNPDINEDCHFHFNPRNTFNPKFTDGLIVLNSRVNGKWQTEEHWRNMPFTRNQTFIIEIAITEQSFIIYVKRSEEENTSPFYSFQHRVDCYKNKYIIIQGDILVSNIEFLDSDKRNEKASDPPSYASLMQVYRKERKVDIYGPHEFL</sequence>
<dbReference type="RefSeq" id="XP_055870121.1">
    <property type="nucleotide sequence ID" value="XM_056014146.1"/>
</dbReference>
<dbReference type="OrthoDB" id="8918229at2759"/>
<reference evidence="5 6" key="1">
    <citation type="submission" date="2025-04" db="UniProtKB">
        <authorList>
            <consortium name="RefSeq"/>
        </authorList>
    </citation>
    <scope>IDENTIFICATION</scope>
</reference>
<dbReference type="InterPro" id="IPR001079">
    <property type="entry name" value="Galectin_CRD"/>
</dbReference>
<dbReference type="InterPro" id="IPR044156">
    <property type="entry name" value="Galectin-like"/>
</dbReference>
<dbReference type="PANTHER" id="PTHR11346">
    <property type="entry name" value="GALECTIN"/>
    <property type="match status" value="1"/>
</dbReference>
<proteinExistence type="predicted"/>
<keyword evidence="1 2" id="KW-0430">Lectin</keyword>
<dbReference type="PROSITE" id="PS51304">
    <property type="entry name" value="GALECTIN"/>
    <property type="match status" value="1"/>
</dbReference>
<feature type="domain" description="Galectin" evidence="3">
    <location>
        <begin position="38"/>
        <end position="180"/>
    </location>
</feature>
<dbReference type="GeneID" id="106050826"/>
<dbReference type="Gene3D" id="2.60.120.200">
    <property type="match status" value="1"/>
</dbReference>
<dbReference type="RefSeq" id="XP_055870120.1">
    <property type="nucleotide sequence ID" value="XM_056014145.1"/>
</dbReference>
<dbReference type="SMART" id="SM00908">
    <property type="entry name" value="Gal-bind_lectin"/>
    <property type="match status" value="1"/>
</dbReference>
<dbReference type="SUPFAM" id="SSF49899">
    <property type="entry name" value="Concanavalin A-like lectins/glucanases"/>
    <property type="match status" value="1"/>
</dbReference>
<dbReference type="InterPro" id="IPR013320">
    <property type="entry name" value="ConA-like_dom_sf"/>
</dbReference>
<organism evidence="4 6">
    <name type="scientific">Biomphalaria glabrata</name>
    <name type="common">Bloodfluke planorb</name>
    <name type="synonym">Freshwater snail</name>
    <dbReference type="NCBI Taxonomy" id="6526"/>
    <lineage>
        <taxon>Eukaryota</taxon>
        <taxon>Metazoa</taxon>
        <taxon>Spiralia</taxon>
        <taxon>Lophotrochozoa</taxon>
        <taxon>Mollusca</taxon>
        <taxon>Gastropoda</taxon>
        <taxon>Heterobranchia</taxon>
        <taxon>Euthyneura</taxon>
        <taxon>Panpulmonata</taxon>
        <taxon>Hygrophila</taxon>
        <taxon>Lymnaeoidea</taxon>
        <taxon>Planorbidae</taxon>
        <taxon>Biomphalaria</taxon>
    </lineage>
</organism>
<gene>
    <name evidence="5 6 7" type="primary">LOC106050826</name>
</gene>
<name>A0A9W2Z5C0_BIOGL</name>